<protein>
    <submittedName>
        <fullName evidence="1">Uncharacterized protein</fullName>
    </submittedName>
</protein>
<name>A0ABQ9XSF5_9EUKA</name>
<comment type="caution">
    <text evidence="1">The sequence shown here is derived from an EMBL/GenBank/DDBJ whole genome shotgun (WGS) entry which is preliminary data.</text>
</comment>
<gene>
    <name evidence="1" type="ORF">BLNAU_10961</name>
</gene>
<proteinExistence type="predicted"/>
<evidence type="ECO:0000313" key="2">
    <source>
        <dbReference type="Proteomes" id="UP001281761"/>
    </source>
</evidence>
<evidence type="ECO:0000313" key="1">
    <source>
        <dbReference type="EMBL" id="KAK2954144.1"/>
    </source>
</evidence>
<reference evidence="1 2" key="1">
    <citation type="journal article" date="2022" name="bioRxiv">
        <title>Genomics of Preaxostyla Flagellates Illuminates Evolutionary Transitions and the Path Towards Mitochondrial Loss.</title>
        <authorList>
            <person name="Novak L.V.F."/>
            <person name="Treitli S.C."/>
            <person name="Pyrih J."/>
            <person name="Halakuc P."/>
            <person name="Pipaliya S.V."/>
            <person name="Vacek V."/>
            <person name="Brzon O."/>
            <person name="Soukal P."/>
            <person name="Eme L."/>
            <person name="Dacks J.B."/>
            <person name="Karnkowska A."/>
            <person name="Elias M."/>
            <person name="Hampl V."/>
        </authorList>
    </citation>
    <scope>NUCLEOTIDE SEQUENCE [LARGE SCALE GENOMIC DNA]</scope>
    <source>
        <strain evidence="1">NAU3</strain>
        <tissue evidence="1">Gut</tissue>
    </source>
</reference>
<accession>A0ABQ9XSF5</accession>
<dbReference type="Proteomes" id="UP001281761">
    <property type="component" value="Unassembled WGS sequence"/>
</dbReference>
<keyword evidence="2" id="KW-1185">Reference proteome</keyword>
<dbReference type="EMBL" id="JARBJD010000082">
    <property type="protein sequence ID" value="KAK2954144.1"/>
    <property type="molecule type" value="Genomic_DNA"/>
</dbReference>
<sequence length="101" mass="12136">MDFVLHMPVVLAIPSCLTFFEKEEPIWYVLFQMYNTQLYWNETKGEFRQMWKTVHRVLGMEGMEDVIEEKLQNDKNTNGGWIIGKSIDWNNLHGMNRPNRR</sequence>
<organism evidence="1 2">
    <name type="scientific">Blattamonas nauphoetae</name>
    <dbReference type="NCBI Taxonomy" id="2049346"/>
    <lineage>
        <taxon>Eukaryota</taxon>
        <taxon>Metamonada</taxon>
        <taxon>Preaxostyla</taxon>
        <taxon>Oxymonadida</taxon>
        <taxon>Blattamonas</taxon>
    </lineage>
</organism>